<evidence type="ECO:0000256" key="3">
    <source>
        <dbReference type="ARBA" id="ARBA00022833"/>
    </source>
</evidence>
<dbReference type="PANTHER" id="PTHR42647">
    <property type="entry name" value="SBP (S-RIBONUCLEASE BINDING PROTEIN) FAMILY PROTEIN"/>
    <property type="match status" value="1"/>
</dbReference>
<reference evidence="8" key="2">
    <citation type="journal article" date="2021" name="Genome Biol. Evol.">
        <title>Developing a high-quality reference genome for a parasitic bivalve with doubly uniparental inheritance (Bivalvia: Unionida).</title>
        <authorList>
            <person name="Smith C.H."/>
        </authorList>
    </citation>
    <scope>NUCLEOTIDE SEQUENCE</scope>
    <source>
        <strain evidence="8">CHS0354</strain>
        <tissue evidence="8">Mantle</tissue>
    </source>
</reference>
<keyword evidence="5" id="KW-1133">Transmembrane helix</keyword>
<feature type="domain" description="RING-type" evidence="7">
    <location>
        <begin position="351"/>
        <end position="386"/>
    </location>
</feature>
<evidence type="ECO:0000256" key="5">
    <source>
        <dbReference type="SAM" id="Phobius"/>
    </source>
</evidence>
<dbReference type="AlphaFoldDB" id="A0AAE0S1A9"/>
<accession>A0AAE0S1A9</accession>
<dbReference type="FunFam" id="1.10.1170.10:FF:000002">
    <property type="entry name" value="Baculoviral IAP repeat containing 7"/>
    <property type="match status" value="1"/>
</dbReference>
<evidence type="ECO:0000256" key="6">
    <source>
        <dbReference type="SAM" id="SignalP"/>
    </source>
</evidence>
<keyword evidence="6" id="KW-0732">Signal</keyword>
<feature type="transmembrane region" description="Helical" evidence="5">
    <location>
        <begin position="232"/>
        <end position="256"/>
    </location>
</feature>
<dbReference type="InterPro" id="IPR001841">
    <property type="entry name" value="Znf_RING"/>
</dbReference>
<name>A0AAE0S1A9_9BIVA</name>
<dbReference type="Gene3D" id="1.10.533.10">
    <property type="entry name" value="Death Domain, Fas"/>
    <property type="match status" value="1"/>
</dbReference>
<keyword evidence="1" id="KW-0479">Metal-binding</keyword>
<dbReference type="SUPFAM" id="SSF57850">
    <property type="entry name" value="RING/U-box"/>
    <property type="match status" value="1"/>
</dbReference>
<feature type="signal peptide" evidence="6">
    <location>
        <begin position="1"/>
        <end position="24"/>
    </location>
</feature>
<reference evidence="8" key="3">
    <citation type="submission" date="2023-05" db="EMBL/GenBank/DDBJ databases">
        <authorList>
            <person name="Smith C.H."/>
        </authorList>
    </citation>
    <scope>NUCLEOTIDE SEQUENCE</scope>
    <source>
        <strain evidence="8">CHS0354</strain>
        <tissue evidence="8">Mantle</tissue>
    </source>
</reference>
<dbReference type="PROSITE" id="PS50089">
    <property type="entry name" value="ZF_RING_2"/>
    <property type="match status" value="1"/>
</dbReference>
<keyword evidence="5" id="KW-0812">Transmembrane</keyword>
<dbReference type="Proteomes" id="UP001195483">
    <property type="component" value="Unassembled WGS sequence"/>
</dbReference>
<reference evidence="8" key="1">
    <citation type="journal article" date="2021" name="Genome Biol. Evol.">
        <title>A High-Quality Reference Genome for a Parasitic Bivalve with Doubly Uniparental Inheritance (Bivalvia: Unionida).</title>
        <authorList>
            <person name="Smith C.H."/>
        </authorList>
    </citation>
    <scope>NUCLEOTIDE SEQUENCE</scope>
    <source>
        <strain evidence="8">CHS0354</strain>
    </source>
</reference>
<evidence type="ECO:0000256" key="2">
    <source>
        <dbReference type="ARBA" id="ARBA00022771"/>
    </source>
</evidence>
<keyword evidence="9" id="KW-1185">Reference proteome</keyword>
<dbReference type="PANTHER" id="PTHR42647:SF72">
    <property type="entry name" value="EF-HAND CALCIUM-BINDING DOMAIN-CONTAINING PROTEIN 4A"/>
    <property type="match status" value="1"/>
</dbReference>
<dbReference type="Pfam" id="PF13920">
    <property type="entry name" value="zf-C3HC4_3"/>
    <property type="match status" value="1"/>
</dbReference>
<keyword evidence="5" id="KW-0472">Membrane</keyword>
<keyword evidence="3" id="KW-0862">Zinc</keyword>
<evidence type="ECO:0000313" key="8">
    <source>
        <dbReference type="EMBL" id="KAK3583481.1"/>
    </source>
</evidence>
<organism evidence="8 9">
    <name type="scientific">Potamilus streckersoni</name>
    <dbReference type="NCBI Taxonomy" id="2493646"/>
    <lineage>
        <taxon>Eukaryota</taxon>
        <taxon>Metazoa</taxon>
        <taxon>Spiralia</taxon>
        <taxon>Lophotrochozoa</taxon>
        <taxon>Mollusca</taxon>
        <taxon>Bivalvia</taxon>
        <taxon>Autobranchia</taxon>
        <taxon>Heteroconchia</taxon>
        <taxon>Palaeoheterodonta</taxon>
        <taxon>Unionida</taxon>
        <taxon>Unionoidea</taxon>
        <taxon>Unionidae</taxon>
        <taxon>Ambleminae</taxon>
        <taxon>Lampsilini</taxon>
        <taxon>Potamilus</taxon>
    </lineage>
</organism>
<protein>
    <recommendedName>
        <fullName evidence="7">RING-type domain-containing protein</fullName>
    </recommendedName>
</protein>
<dbReference type="GO" id="GO:0008270">
    <property type="term" value="F:zinc ion binding"/>
    <property type="evidence" value="ECO:0007669"/>
    <property type="project" value="UniProtKB-KW"/>
</dbReference>
<dbReference type="GO" id="GO:0004842">
    <property type="term" value="F:ubiquitin-protein transferase activity"/>
    <property type="evidence" value="ECO:0007669"/>
    <property type="project" value="TreeGrafter"/>
</dbReference>
<keyword evidence="2 4" id="KW-0863">Zinc-finger</keyword>
<evidence type="ECO:0000259" key="7">
    <source>
        <dbReference type="PROSITE" id="PS50089"/>
    </source>
</evidence>
<gene>
    <name evidence="8" type="ORF">CHS0354_025613</name>
</gene>
<feature type="chain" id="PRO_5042105936" description="RING-type domain-containing protein" evidence="6">
    <location>
        <begin position="25"/>
        <end position="398"/>
    </location>
</feature>
<dbReference type="Gene3D" id="1.10.1170.10">
    <property type="entry name" value="Inhibitor Of Apoptosis Protein (2mihbC-IAP-1), Chain A"/>
    <property type="match status" value="1"/>
</dbReference>
<evidence type="ECO:0000313" key="9">
    <source>
        <dbReference type="Proteomes" id="UP001195483"/>
    </source>
</evidence>
<dbReference type="InterPro" id="IPR011029">
    <property type="entry name" value="DEATH-like_dom_sf"/>
</dbReference>
<evidence type="ECO:0000256" key="1">
    <source>
        <dbReference type="ARBA" id="ARBA00022723"/>
    </source>
</evidence>
<comment type="caution">
    <text evidence="8">The sequence shown here is derived from an EMBL/GenBank/DDBJ whole genome shotgun (WGS) entry which is preliminary data.</text>
</comment>
<evidence type="ECO:0000256" key="4">
    <source>
        <dbReference type="PROSITE-ProRule" id="PRU00175"/>
    </source>
</evidence>
<proteinExistence type="predicted"/>
<sequence length="398" mass="44431">MMSEFRMFMFILVIAVAGLISVSGAADSVKFVCPGETVQAFQNITFDRCNAIVSLNINGPRNIRIATWSMHNCTLNETLLPDYQKRLLFDQTGSIWIRNFHHFDQGKYVVLSQMDTMPDIYEVEISIMVAPSKNCKPKIMRLETSLLATLDPNDCGKPVTTLFWKDNDGVSNTSKEKLKLTPGKEAGTYYACIEGPALHCVRNLTPQDYCSSITIQGSNSPPIPSEACNTTVLTVLIAISIVFGLLLVLVTTVLIIRERRRKRVPATNITFENIKTEQSTPLMELPQLWKKHFDKLSWKDVIQYLNGDQQQGLKTYYVSEHMTQDASTEHPTSTGPEKGIELVQQDENGICKICCVNSSSMSFLPCGHIATCANCSTSPQVCPVCRKQIKAVVRPYSN</sequence>
<dbReference type="EMBL" id="JAEAOA010001522">
    <property type="protein sequence ID" value="KAK3583481.1"/>
    <property type="molecule type" value="Genomic_DNA"/>
</dbReference>